<evidence type="ECO:0000313" key="4">
    <source>
        <dbReference type="Proteomes" id="UP001519291"/>
    </source>
</evidence>
<keyword evidence="4" id="KW-1185">Reference proteome</keyword>
<dbReference type="GeneID" id="91567579"/>
<dbReference type="Proteomes" id="UP001519291">
    <property type="component" value="Unassembled WGS sequence"/>
</dbReference>
<proteinExistence type="predicted"/>
<protein>
    <submittedName>
        <fullName evidence="3">Succinate-acetate transporter protein</fullName>
    </submittedName>
</protein>
<evidence type="ECO:0000259" key="2">
    <source>
        <dbReference type="Pfam" id="PF23636"/>
    </source>
</evidence>
<accession>A0ABS4XXZ1</accession>
<organism evidence="3 4">
    <name type="scientific">Streptomyces syringium</name>
    <dbReference type="NCBI Taxonomy" id="76729"/>
    <lineage>
        <taxon>Bacteria</taxon>
        <taxon>Bacillati</taxon>
        <taxon>Actinomycetota</taxon>
        <taxon>Actinomycetes</taxon>
        <taxon>Kitasatosporales</taxon>
        <taxon>Streptomycetaceae</taxon>
        <taxon>Streptomyces</taxon>
    </lineage>
</organism>
<gene>
    <name evidence="3" type="ORF">JO379_000704</name>
</gene>
<keyword evidence="1" id="KW-0812">Transmembrane</keyword>
<dbReference type="Pfam" id="PF23636">
    <property type="entry name" value="DUF7144"/>
    <property type="match status" value="1"/>
</dbReference>
<name>A0ABS4XXZ1_9ACTN</name>
<dbReference type="RefSeq" id="WP_209513786.1">
    <property type="nucleotide sequence ID" value="NZ_JAGIOH010000001.1"/>
</dbReference>
<evidence type="ECO:0000313" key="3">
    <source>
        <dbReference type="EMBL" id="MBP2401235.1"/>
    </source>
</evidence>
<sequence>MTTHAGGTNTATRDSGHGLVSGWTAFAAVLMVFGGLMAIFQGISAIAKDNVFVVTRDYSYEFSLTGWGWLHLILGIVVLLAGFALFKGAMWARVTGVLLAGLSMIANFIWLPYYPLWALVLLAIDVFVIWALCAGPRPTT</sequence>
<feature type="transmembrane region" description="Helical" evidence="1">
    <location>
        <begin position="67"/>
        <end position="86"/>
    </location>
</feature>
<feature type="domain" description="DUF7144" evidence="2">
    <location>
        <begin position="23"/>
        <end position="135"/>
    </location>
</feature>
<feature type="transmembrane region" description="Helical" evidence="1">
    <location>
        <begin position="116"/>
        <end position="135"/>
    </location>
</feature>
<feature type="transmembrane region" description="Helical" evidence="1">
    <location>
        <begin position="91"/>
        <end position="110"/>
    </location>
</feature>
<keyword evidence="1" id="KW-1133">Transmembrane helix</keyword>
<feature type="transmembrane region" description="Helical" evidence="1">
    <location>
        <begin position="23"/>
        <end position="47"/>
    </location>
</feature>
<comment type="caution">
    <text evidence="3">The sequence shown here is derived from an EMBL/GenBank/DDBJ whole genome shotgun (WGS) entry which is preliminary data.</text>
</comment>
<evidence type="ECO:0000256" key="1">
    <source>
        <dbReference type="SAM" id="Phobius"/>
    </source>
</evidence>
<dbReference type="InterPro" id="IPR055568">
    <property type="entry name" value="DUF7144"/>
</dbReference>
<dbReference type="EMBL" id="JAGIOH010000001">
    <property type="protein sequence ID" value="MBP2401235.1"/>
    <property type="molecule type" value="Genomic_DNA"/>
</dbReference>
<keyword evidence="1" id="KW-0472">Membrane</keyword>
<reference evidence="3 4" key="1">
    <citation type="submission" date="2021-03" db="EMBL/GenBank/DDBJ databases">
        <title>Sequencing the genomes of 1000 actinobacteria strains.</title>
        <authorList>
            <person name="Klenk H.-P."/>
        </authorList>
    </citation>
    <scope>NUCLEOTIDE SEQUENCE [LARGE SCALE GENOMIC DNA]</scope>
    <source>
        <strain evidence="3 4">DSM 41480</strain>
    </source>
</reference>